<organism evidence="1 2">
    <name type="scientific">Paramecium octaurelia</name>
    <dbReference type="NCBI Taxonomy" id="43137"/>
    <lineage>
        <taxon>Eukaryota</taxon>
        <taxon>Sar</taxon>
        <taxon>Alveolata</taxon>
        <taxon>Ciliophora</taxon>
        <taxon>Intramacronucleata</taxon>
        <taxon>Oligohymenophorea</taxon>
        <taxon>Peniculida</taxon>
        <taxon>Parameciidae</taxon>
        <taxon>Paramecium</taxon>
    </lineage>
</organism>
<evidence type="ECO:0000313" key="2">
    <source>
        <dbReference type="Proteomes" id="UP000683925"/>
    </source>
</evidence>
<evidence type="ECO:0000313" key="1">
    <source>
        <dbReference type="EMBL" id="CAD8182791.1"/>
    </source>
</evidence>
<gene>
    <name evidence="1" type="ORF">POCTA_138.1.T0790222</name>
</gene>
<name>A0A8S1W0Z4_PAROT</name>
<accession>A0A8S1W0Z4</accession>
<dbReference type="EMBL" id="CAJJDP010000078">
    <property type="protein sequence ID" value="CAD8182791.1"/>
    <property type="molecule type" value="Genomic_DNA"/>
</dbReference>
<dbReference type="AlphaFoldDB" id="A0A8S1W0Z4"/>
<proteinExistence type="predicted"/>
<protein>
    <submittedName>
        <fullName evidence="1">Uncharacterized protein</fullName>
    </submittedName>
</protein>
<comment type="caution">
    <text evidence="1">The sequence shown here is derived from an EMBL/GenBank/DDBJ whole genome shotgun (WGS) entry which is preliminary data.</text>
</comment>
<reference evidence="1" key="1">
    <citation type="submission" date="2021-01" db="EMBL/GenBank/DDBJ databases">
        <authorList>
            <consortium name="Genoscope - CEA"/>
            <person name="William W."/>
        </authorList>
    </citation>
    <scope>NUCLEOTIDE SEQUENCE</scope>
</reference>
<keyword evidence="2" id="KW-1185">Reference proteome</keyword>
<dbReference type="Proteomes" id="UP000683925">
    <property type="component" value="Unassembled WGS sequence"/>
</dbReference>
<sequence>MLYINIQFQRAQLHSYLYYEFNNLCYRSWQYFGILQQKPLTKDKPILIKYDAKKQILKASSTSSSSRLIHQKFEVQHILQSMLHYIETSRCCVNSTKLNQLYSIMRAGRKDQKIKTNIMGGFILQVADLQKLQTVCKLAIVLMKSKASLTHVKKSKTCTGAQEL</sequence>